<keyword evidence="2" id="KW-0472">Membrane</keyword>
<sequence length="153" mass="15745">MPPSGWMSSTSSAADASSTLQPNPVLPSRRHGSPAPSPSSTTAPWIVAAVCLNLAVLHRASTSSFTAPHGNLSSSPNLRELAAPTPRGWFLVPAVGLLLPAVGLPVPAVGFCRPHPKLAFMHARPGSFLVAHGLLPLLDPTPPALLPTPIPAE</sequence>
<evidence type="ECO:0000256" key="1">
    <source>
        <dbReference type="SAM" id="MobiDB-lite"/>
    </source>
</evidence>
<keyword evidence="2" id="KW-0812">Transmembrane</keyword>
<proteinExistence type="predicted"/>
<dbReference type="EMBL" id="JAUUTY010000006">
    <property type="protein sequence ID" value="KAK1618624.1"/>
    <property type="molecule type" value="Genomic_DNA"/>
</dbReference>
<name>A0AAD8REJ1_LOLMU</name>
<evidence type="ECO:0000313" key="4">
    <source>
        <dbReference type="Proteomes" id="UP001231189"/>
    </source>
</evidence>
<feature type="region of interest" description="Disordered" evidence="1">
    <location>
        <begin position="1"/>
        <end position="41"/>
    </location>
</feature>
<evidence type="ECO:0000313" key="3">
    <source>
        <dbReference type="EMBL" id="KAK1618624.1"/>
    </source>
</evidence>
<reference evidence="3" key="1">
    <citation type="submission" date="2023-07" db="EMBL/GenBank/DDBJ databases">
        <title>A chromosome-level genome assembly of Lolium multiflorum.</title>
        <authorList>
            <person name="Chen Y."/>
            <person name="Copetti D."/>
            <person name="Kolliker R."/>
            <person name="Studer B."/>
        </authorList>
    </citation>
    <scope>NUCLEOTIDE SEQUENCE</scope>
    <source>
        <strain evidence="3">02402/16</strain>
        <tissue evidence="3">Leaf</tissue>
    </source>
</reference>
<accession>A0AAD8REJ1</accession>
<dbReference type="AlphaFoldDB" id="A0AAD8REJ1"/>
<gene>
    <name evidence="3" type="ORF">QYE76_024141</name>
</gene>
<organism evidence="3 4">
    <name type="scientific">Lolium multiflorum</name>
    <name type="common">Italian ryegrass</name>
    <name type="synonym">Lolium perenne subsp. multiflorum</name>
    <dbReference type="NCBI Taxonomy" id="4521"/>
    <lineage>
        <taxon>Eukaryota</taxon>
        <taxon>Viridiplantae</taxon>
        <taxon>Streptophyta</taxon>
        <taxon>Embryophyta</taxon>
        <taxon>Tracheophyta</taxon>
        <taxon>Spermatophyta</taxon>
        <taxon>Magnoliopsida</taxon>
        <taxon>Liliopsida</taxon>
        <taxon>Poales</taxon>
        <taxon>Poaceae</taxon>
        <taxon>BOP clade</taxon>
        <taxon>Pooideae</taxon>
        <taxon>Poodae</taxon>
        <taxon>Poeae</taxon>
        <taxon>Poeae Chloroplast Group 2 (Poeae type)</taxon>
        <taxon>Loliodinae</taxon>
        <taxon>Loliinae</taxon>
        <taxon>Lolium</taxon>
    </lineage>
</organism>
<keyword evidence="2" id="KW-1133">Transmembrane helix</keyword>
<feature type="compositionally biased region" description="Low complexity" evidence="1">
    <location>
        <begin position="8"/>
        <end position="19"/>
    </location>
</feature>
<keyword evidence="4" id="KW-1185">Reference proteome</keyword>
<evidence type="ECO:0000256" key="2">
    <source>
        <dbReference type="SAM" id="Phobius"/>
    </source>
</evidence>
<protein>
    <submittedName>
        <fullName evidence="3">Uncharacterized protein</fullName>
    </submittedName>
</protein>
<feature type="transmembrane region" description="Helical" evidence="2">
    <location>
        <begin position="88"/>
        <end position="112"/>
    </location>
</feature>
<comment type="caution">
    <text evidence="3">The sequence shown here is derived from an EMBL/GenBank/DDBJ whole genome shotgun (WGS) entry which is preliminary data.</text>
</comment>
<dbReference type="Proteomes" id="UP001231189">
    <property type="component" value="Unassembled WGS sequence"/>
</dbReference>